<feature type="repeat" description="ANK" evidence="1">
    <location>
        <begin position="216"/>
        <end position="248"/>
    </location>
</feature>
<dbReference type="InterPro" id="IPR002110">
    <property type="entry name" value="Ankyrin_rpt"/>
</dbReference>
<evidence type="ECO:0000256" key="1">
    <source>
        <dbReference type="PROSITE-ProRule" id="PRU00023"/>
    </source>
</evidence>
<dbReference type="Gene3D" id="1.25.40.20">
    <property type="entry name" value="Ankyrin repeat-containing domain"/>
    <property type="match status" value="1"/>
</dbReference>
<dbReference type="SUPFAM" id="SSF48403">
    <property type="entry name" value="Ankyrin repeat"/>
    <property type="match status" value="1"/>
</dbReference>
<evidence type="ECO:0000313" key="4">
    <source>
        <dbReference type="EMBL" id="CAK8993133.1"/>
    </source>
</evidence>
<dbReference type="InterPro" id="IPR036770">
    <property type="entry name" value="Ankyrin_rpt-contain_sf"/>
</dbReference>
<comment type="caution">
    <text evidence="4">The sequence shown here is derived from an EMBL/GenBank/DDBJ whole genome shotgun (WGS) entry which is preliminary data.</text>
</comment>
<dbReference type="Proteomes" id="UP001642464">
    <property type="component" value="Unassembled WGS sequence"/>
</dbReference>
<dbReference type="EMBL" id="CAXAMM010001703">
    <property type="protein sequence ID" value="CAK8993133.1"/>
    <property type="molecule type" value="Genomic_DNA"/>
</dbReference>
<feature type="coiled-coil region" evidence="2">
    <location>
        <begin position="426"/>
        <end position="478"/>
    </location>
</feature>
<dbReference type="Pfam" id="PF00023">
    <property type="entry name" value="Ank"/>
    <property type="match status" value="1"/>
</dbReference>
<feature type="coiled-coil region" evidence="2">
    <location>
        <begin position="623"/>
        <end position="671"/>
    </location>
</feature>
<keyword evidence="2" id="KW-0175">Coiled coil</keyword>
<dbReference type="SUPFAM" id="SSF58113">
    <property type="entry name" value="Apolipoprotein A-I"/>
    <property type="match status" value="1"/>
</dbReference>
<sequence>MLRIVALVVAVAIGDEEAPAQSEALFQSAVRVMGGSHIHEEPAKSLDEGIDSIDLLSESDEVKSEEAILAAPEEPQLEGFALLRADLIWIWSLIWQTLTKWSGGSVMGEFRKDFLAWLTALVSFALTRSLLLPMITPAKKVVEDDETHEDQEAEAEAEAEDKIPETNPFANGGGALEIKLDVTNPVMIQRAREQLEEAEKRAEMIKSAQPEHRDVFGCTALHLAAHNCHLEDVVELLKRGFDVHAQEIIISDSALQGVLSSHNALAKKFLELQQGFDEWKKKEEEAAQQRALDEERRQQEAKAAEEQQQNMAERLKTLEDQVAEQGKTQETLKEKIPELEEKREQIEGLQKSIGEILKKEEEMMSKVLPEWEAALSVQIKKLGEEVTSFKQGMEDRMAELEKTGNTRHEALAEEFRAVEPRLTPLLDALKQRLDATDDNLAKLGERLSESTAENVASLEQLSAQLKASAEAAEAFANKQDELVVGDFKERFDGRLKDLEGALKQSEYVNLIFQDRFKTELAAAAEQLTDLYRARDLLNGDVAQLRTDAMAPLAPLQEAQQQLRGVTAKLEEGLAACQAKAAELAGSFATTAAQQSASQGSLKGRVEADLQRLETSARAETQHLLQMIRANEVAVEQLKQLEGQVVEERRERQELRARLEKEERDRQAEIVTCQWMAEKRAQDVELGANSRFESVRQALDELVVEFQGFVKSDSSRAMDVSRLEALVRALEVRVWPWRNGSKERSPSSRSARPGWSQESMPNLVVGPNNPVGPAISAARAARVGVEEPFN</sequence>
<organism evidence="4 5">
    <name type="scientific">Durusdinium trenchii</name>
    <dbReference type="NCBI Taxonomy" id="1381693"/>
    <lineage>
        <taxon>Eukaryota</taxon>
        <taxon>Sar</taxon>
        <taxon>Alveolata</taxon>
        <taxon>Dinophyceae</taxon>
        <taxon>Suessiales</taxon>
        <taxon>Symbiodiniaceae</taxon>
        <taxon>Durusdinium</taxon>
    </lineage>
</organism>
<feature type="compositionally biased region" description="Acidic residues" evidence="3">
    <location>
        <begin position="143"/>
        <end position="159"/>
    </location>
</feature>
<accession>A0ABP0HSE1</accession>
<feature type="region of interest" description="Disordered" evidence="3">
    <location>
        <begin position="738"/>
        <end position="770"/>
    </location>
</feature>
<gene>
    <name evidence="4" type="ORF">SCF082_LOCUS3379</name>
</gene>
<name>A0ABP0HSE1_9DINO</name>
<feature type="coiled-coil region" evidence="2">
    <location>
        <begin position="282"/>
        <end position="359"/>
    </location>
</feature>
<evidence type="ECO:0000256" key="3">
    <source>
        <dbReference type="SAM" id="MobiDB-lite"/>
    </source>
</evidence>
<dbReference type="PROSITE" id="PS50297">
    <property type="entry name" value="ANK_REP_REGION"/>
    <property type="match status" value="1"/>
</dbReference>
<dbReference type="PROSITE" id="PS50088">
    <property type="entry name" value="ANK_REPEAT"/>
    <property type="match status" value="1"/>
</dbReference>
<feature type="region of interest" description="Disordered" evidence="3">
    <location>
        <begin position="142"/>
        <end position="168"/>
    </location>
</feature>
<evidence type="ECO:0000256" key="2">
    <source>
        <dbReference type="SAM" id="Coils"/>
    </source>
</evidence>
<keyword evidence="5" id="KW-1185">Reference proteome</keyword>
<evidence type="ECO:0000313" key="5">
    <source>
        <dbReference type="Proteomes" id="UP001642464"/>
    </source>
</evidence>
<protein>
    <submittedName>
        <fullName evidence="4">Laminin-like protein epi-1</fullName>
    </submittedName>
</protein>
<proteinExistence type="predicted"/>
<reference evidence="4 5" key="1">
    <citation type="submission" date="2024-02" db="EMBL/GenBank/DDBJ databases">
        <authorList>
            <person name="Chen Y."/>
            <person name="Shah S."/>
            <person name="Dougan E. K."/>
            <person name="Thang M."/>
            <person name="Chan C."/>
        </authorList>
    </citation>
    <scope>NUCLEOTIDE SEQUENCE [LARGE SCALE GENOMIC DNA]</scope>
</reference>
<keyword evidence="1" id="KW-0040">ANK repeat</keyword>